<dbReference type="EMBL" id="CAADRA010007431">
    <property type="protein sequence ID" value="VFU01166.1"/>
    <property type="molecule type" value="Genomic_DNA"/>
</dbReference>
<dbReference type="Pfam" id="PF07724">
    <property type="entry name" value="AAA_2"/>
    <property type="match status" value="1"/>
</dbReference>
<reference evidence="3 4" key="1">
    <citation type="submission" date="2019-03" db="EMBL/GenBank/DDBJ databases">
        <authorList>
            <person name="Gaulin E."/>
            <person name="Dumas B."/>
        </authorList>
    </citation>
    <scope>NUCLEOTIDE SEQUENCE [LARGE SCALE GENOMIC DNA]</scope>
    <source>
        <strain evidence="3">CBS 568.67</strain>
    </source>
</reference>
<evidence type="ECO:0000313" key="4">
    <source>
        <dbReference type="Proteomes" id="UP000332933"/>
    </source>
</evidence>
<dbReference type="GO" id="GO:0016887">
    <property type="term" value="F:ATP hydrolysis activity"/>
    <property type="evidence" value="ECO:0007669"/>
    <property type="project" value="InterPro"/>
</dbReference>
<dbReference type="GO" id="GO:0005524">
    <property type="term" value="F:ATP binding"/>
    <property type="evidence" value="ECO:0007669"/>
    <property type="project" value="InterPro"/>
</dbReference>
<accession>A0A485LRQ4</accession>
<sequence length="423" mass="45268">MAPIMAHESPATVAGLVTGMISTNIKCIDLPHLSFARSTGTGDTALASVDDDYSRTLEIYVTAVDAATCEAVATARARHAKIFARHRSTWAKLKPTVRRYRLQAVFLSSAPATPNCYNAPRHSSSANIPAACIDQAAQTPCGRSHRERRQGRVAVAATAITARHPGAAAGAGGTACRRASRGGRASLRRAAALGPRHAGDADCRACVGQAALCLGLAQELSTPDTTKAADAPLDMVRLNMAAFADEHVATRFFVEPGTSEGRGPLCAALRDHSRRVVFELDDIELAHPSVLTLLSHLRTHGHFGSYGRHVDFTRTMFALTSAVDVGWWLSSDVDARADQQASVDQALAALGHTMPDVYAFYQLRHGLAGVAILGHLDRPALHQLAALLLRRIVASVHVFPQSLPDNAIDMMVHQVDDDRRRPA</sequence>
<dbReference type="InterPro" id="IPR027417">
    <property type="entry name" value="P-loop_NTPase"/>
</dbReference>
<dbReference type="InterPro" id="IPR003959">
    <property type="entry name" value="ATPase_AAA_core"/>
</dbReference>
<dbReference type="Proteomes" id="UP000332933">
    <property type="component" value="Unassembled WGS sequence"/>
</dbReference>
<name>A0A485LRQ4_9STRA</name>
<keyword evidence="4" id="KW-1185">Reference proteome</keyword>
<organism evidence="3 4">
    <name type="scientific">Aphanomyces stellatus</name>
    <dbReference type="NCBI Taxonomy" id="120398"/>
    <lineage>
        <taxon>Eukaryota</taxon>
        <taxon>Sar</taxon>
        <taxon>Stramenopiles</taxon>
        <taxon>Oomycota</taxon>
        <taxon>Saprolegniomycetes</taxon>
        <taxon>Saprolegniales</taxon>
        <taxon>Verrucalvaceae</taxon>
        <taxon>Aphanomyces</taxon>
    </lineage>
</organism>
<dbReference type="AlphaFoldDB" id="A0A485LRQ4"/>
<reference evidence="2" key="2">
    <citation type="submission" date="2019-06" db="EMBL/GenBank/DDBJ databases">
        <title>Genomics analysis of Aphanomyces spp. identifies a new class of oomycete effector associated with host adaptation.</title>
        <authorList>
            <person name="Gaulin E."/>
        </authorList>
    </citation>
    <scope>NUCLEOTIDE SEQUENCE</scope>
    <source>
        <strain evidence="2">CBS 578.67</strain>
    </source>
</reference>
<evidence type="ECO:0000313" key="2">
    <source>
        <dbReference type="EMBL" id="KAF0683403.1"/>
    </source>
</evidence>
<evidence type="ECO:0000313" key="3">
    <source>
        <dbReference type="EMBL" id="VFU01166.1"/>
    </source>
</evidence>
<feature type="domain" description="ATPase AAA-type core" evidence="1">
    <location>
        <begin position="208"/>
        <end position="327"/>
    </location>
</feature>
<dbReference type="EMBL" id="VJMH01007405">
    <property type="protein sequence ID" value="KAF0683403.1"/>
    <property type="molecule type" value="Genomic_DNA"/>
</dbReference>
<dbReference type="Gene3D" id="3.40.50.300">
    <property type="entry name" value="P-loop containing nucleotide triphosphate hydrolases"/>
    <property type="match status" value="1"/>
</dbReference>
<gene>
    <name evidence="3" type="primary">Aste57867_24527</name>
    <name evidence="2" type="ORF">As57867_024450</name>
    <name evidence="3" type="ORF">ASTE57867_24527</name>
</gene>
<proteinExistence type="predicted"/>
<evidence type="ECO:0000259" key="1">
    <source>
        <dbReference type="Pfam" id="PF07724"/>
    </source>
</evidence>
<protein>
    <submittedName>
        <fullName evidence="3">Aste57867_24527 protein</fullName>
    </submittedName>
</protein>